<evidence type="ECO:0000313" key="2">
    <source>
        <dbReference type="EMBL" id="GGO01843.1"/>
    </source>
</evidence>
<sequence>MQIREFWPMYALGVLAFIVMIYGMYVGGFGNSIFGVTVLALVAIIIRQKRTILDLREQLSTDD</sequence>
<protein>
    <submittedName>
        <fullName evidence="2">Uncharacterized protein</fullName>
    </submittedName>
</protein>
<reference evidence="2" key="1">
    <citation type="journal article" date="2014" name="Int. J. Syst. Evol. Microbiol.">
        <title>Complete genome sequence of Corynebacterium casei LMG S-19264T (=DSM 44701T), isolated from a smear-ripened cheese.</title>
        <authorList>
            <consortium name="US DOE Joint Genome Institute (JGI-PGF)"/>
            <person name="Walter F."/>
            <person name="Albersmeier A."/>
            <person name="Kalinowski J."/>
            <person name="Ruckert C."/>
        </authorList>
    </citation>
    <scope>NUCLEOTIDE SEQUENCE</scope>
    <source>
        <strain evidence="2">JCM 17820</strain>
    </source>
</reference>
<dbReference type="EMBL" id="BMOU01000006">
    <property type="protein sequence ID" value="GGO01843.1"/>
    <property type="molecule type" value="Genomic_DNA"/>
</dbReference>
<keyword evidence="1" id="KW-1133">Transmembrane helix</keyword>
<gene>
    <name evidence="2" type="ORF">GCM10009030_35920</name>
</gene>
<dbReference type="AlphaFoldDB" id="A0A830GRT5"/>
<reference evidence="2" key="2">
    <citation type="submission" date="2020-09" db="EMBL/GenBank/DDBJ databases">
        <authorList>
            <person name="Sun Q."/>
            <person name="Ohkuma M."/>
        </authorList>
    </citation>
    <scope>NUCLEOTIDE SEQUENCE</scope>
    <source>
        <strain evidence="2">JCM 17820</strain>
    </source>
</reference>
<proteinExistence type="predicted"/>
<keyword evidence="3" id="KW-1185">Reference proteome</keyword>
<dbReference type="Proteomes" id="UP000605784">
    <property type="component" value="Unassembled WGS sequence"/>
</dbReference>
<keyword evidence="1" id="KW-0472">Membrane</keyword>
<evidence type="ECO:0000313" key="3">
    <source>
        <dbReference type="Proteomes" id="UP000605784"/>
    </source>
</evidence>
<evidence type="ECO:0000256" key="1">
    <source>
        <dbReference type="SAM" id="Phobius"/>
    </source>
</evidence>
<dbReference type="RefSeq" id="WP_189001366.1">
    <property type="nucleotide sequence ID" value="NZ_BMOU01000006.1"/>
</dbReference>
<feature type="transmembrane region" description="Helical" evidence="1">
    <location>
        <begin position="29"/>
        <end position="46"/>
    </location>
</feature>
<accession>A0A830GRT5</accession>
<keyword evidence="1" id="KW-0812">Transmembrane</keyword>
<organism evidence="2 3">
    <name type="scientific">Haloarcula pellucida</name>
    <dbReference type="NCBI Taxonomy" id="1427151"/>
    <lineage>
        <taxon>Archaea</taxon>
        <taxon>Methanobacteriati</taxon>
        <taxon>Methanobacteriota</taxon>
        <taxon>Stenosarchaea group</taxon>
        <taxon>Halobacteria</taxon>
        <taxon>Halobacteriales</taxon>
        <taxon>Haloarculaceae</taxon>
        <taxon>Haloarcula</taxon>
    </lineage>
</organism>
<name>A0A830GRT5_9EURY</name>
<comment type="caution">
    <text evidence="2">The sequence shown here is derived from an EMBL/GenBank/DDBJ whole genome shotgun (WGS) entry which is preliminary data.</text>
</comment>